<name>A0ABP6FUY9_9ACTN</name>
<dbReference type="Proteomes" id="UP001501666">
    <property type="component" value="Unassembled WGS sequence"/>
</dbReference>
<comment type="caution">
    <text evidence="1">The sequence shown here is derived from an EMBL/GenBank/DDBJ whole genome shotgun (WGS) entry which is preliminary data.</text>
</comment>
<accession>A0ABP6FUY9</accession>
<reference evidence="2" key="1">
    <citation type="journal article" date="2019" name="Int. J. Syst. Evol. Microbiol.">
        <title>The Global Catalogue of Microorganisms (GCM) 10K type strain sequencing project: providing services to taxonomists for standard genome sequencing and annotation.</title>
        <authorList>
            <consortium name="The Broad Institute Genomics Platform"/>
            <consortium name="The Broad Institute Genome Sequencing Center for Infectious Disease"/>
            <person name="Wu L."/>
            <person name="Ma J."/>
        </authorList>
    </citation>
    <scope>NUCLEOTIDE SEQUENCE [LARGE SCALE GENOMIC DNA]</scope>
    <source>
        <strain evidence="2">JCM 6835</strain>
    </source>
</reference>
<evidence type="ECO:0000313" key="2">
    <source>
        <dbReference type="Proteomes" id="UP001501666"/>
    </source>
</evidence>
<dbReference type="EMBL" id="BAAATE010000064">
    <property type="protein sequence ID" value="GAA2701027.1"/>
    <property type="molecule type" value="Genomic_DNA"/>
</dbReference>
<organism evidence="1 2">
    <name type="scientific">Nonomuraea recticatena</name>
    <dbReference type="NCBI Taxonomy" id="46178"/>
    <lineage>
        <taxon>Bacteria</taxon>
        <taxon>Bacillati</taxon>
        <taxon>Actinomycetota</taxon>
        <taxon>Actinomycetes</taxon>
        <taxon>Streptosporangiales</taxon>
        <taxon>Streptosporangiaceae</taxon>
        <taxon>Nonomuraea</taxon>
    </lineage>
</organism>
<keyword evidence="2" id="KW-1185">Reference proteome</keyword>
<protein>
    <submittedName>
        <fullName evidence="1">Uncharacterized protein</fullName>
    </submittedName>
</protein>
<gene>
    <name evidence="1" type="ORF">GCM10010412_098530</name>
</gene>
<evidence type="ECO:0000313" key="1">
    <source>
        <dbReference type="EMBL" id="GAA2701027.1"/>
    </source>
</evidence>
<proteinExistence type="predicted"/>
<sequence length="124" mass="13095">MTTNRPRGQALQSAHDLQVLADGQLEVGGGSFHEVAGTTPCCSLTARHLGAKHAYRSSGGRDHAEQHADQGRLAGAVEPEQGVDLSGLHLQADAIYGHDVAVALERVDDLDDRHASTLPDLDGR</sequence>